<gene>
    <name evidence="6" type="ORF">H7F49_01115</name>
</gene>
<dbReference type="Proteomes" id="UP000520156">
    <property type="component" value="Unassembled WGS sequence"/>
</dbReference>
<dbReference type="CDD" id="cd00090">
    <property type="entry name" value="HTH_ARSR"/>
    <property type="match status" value="1"/>
</dbReference>
<dbReference type="SMART" id="SM00344">
    <property type="entry name" value="HTH_ASNC"/>
    <property type="match status" value="1"/>
</dbReference>
<evidence type="ECO:0000256" key="4">
    <source>
        <dbReference type="SAM" id="MobiDB-lite"/>
    </source>
</evidence>
<dbReference type="SUPFAM" id="SSF54909">
    <property type="entry name" value="Dimeric alpha+beta barrel"/>
    <property type="match status" value="1"/>
</dbReference>
<dbReference type="PROSITE" id="PS50956">
    <property type="entry name" value="HTH_ASNC_2"/>
    <property type="match status" value="1"/>
</dbReference>
<name>A0A7X1KAK6_9SPHN</name>
<dbReference type="InterPro" id="IPR011991">
    <property type="entry name" value="ArsR-like_HTH"/>
</dbReference>
<evidence type="ECO:0000256" key="1">
    <source>
        <dbReference type="ARBA" id="ARBA00023015"/>
    </source>
</evidence>
<dbReference type="GO" id="GO:0006355">
    <property type="term" value="P:regulation of DNA-templated transcription"/>
    <property type="evidence" value="ECO:0007669"/>
    <property type="project" value="UniProtKB-ARBA"/>
</dbReference>
<dbReference type="GO" id="GO:0043565">
    <property type="term" value="F:sequence-specific DNA binding"/>
    <property type="evidence" value="ECO:0007669"/>
    <property type="project" value="InterPro"/>
</dbReference>
<dbReference type="InterPro" id="IPR036390">
    <property type="entry name" value="WH_DNA-bd_sf"/>
</dbReference>
<keyword evidence="1" id="KW-0805">Transcription regulation</keyword>
<dbReference type="InterPro" id="IPR019888">
    <property type="entry name" value="Tscrpt_reg_AsnC-like"/>
</dbReference>
<dbReference type="PRINTS" id="PR00033">
    <property type="entry name" value="HTHASNC"/>
</dbReference>
<sequence>MRWAWATSKGRSGARAKRSGPWPAPPDPRRAVVSGDTSRPGRAPDAIDRHIIAELRRDGRASNLQLADRLGLSAATVSARIRRMEEAGQLRVVAVSDFAAHSVSVLLRLTITVAGRPASAVAADLAVLAEVLAVHLVTGRHDIDLLVALRGYGDLDSFLLDRLSPIAGIRMVVPAVVVDIAKYAFDVAPILVSEETGPVEPSRHA</sequence>
<dbReference type="PANTHER" id="PTHR30154">
    <property type="entry name" value="LEUCINE-RESPONSIVE REGULATORY PROTEIN"/>
    <property type="match status" value="1"/>
</dbReference>
<dbReference type="EMBL" id="JACLAU010000001">
    <property type="protein sequence ID" value="MBC2650301.1"/>
    <property type="molecule type" value="Genomic_DNA"/>
</dbReference>
<evidence type="ECO:0000313" key="6">
    <source>
        <dbReference type="EMBL" id="MBC2650301.1"/>
    </source>
</evidence>
<dbReference type="GO" id="GO:0043200">
    <property type="term" value="P:response to amino acid"/>
    <property type="evidence" value="ECO:0007669"/>
    <property type="project" value="TreeGrafter"/>
</dbReference>
<protein>
    <submittedName>
        <fullName evidence="6">Lrp/AsnC family transcriptional regulator</fullName>
    </submittedName>
</protein>
<evidence type="ECO:0000256" key="3">
    <source>
        <dbReference type="ARBA" id="ARBA00023163"/>
    </source>
</evidence>
<evidence type="ECO:0000256" key="2">
    <source>
        <dbReference type="ARBA" id="ARBA00023125"/>
    </source>
</evidence>
<dbReference type="PROSITE" id="PS00519">
    <property type="entry name" value="HTH_ASNC_1"/>
    <property type="match status" value="1"/>
</dbReference>
<accession>A0A7X1KAK6</accession>
<dbReference type="Pfam" id="PF13412">
    <property type="entry name" value="HTH_24"/>
    <property type="match status" value="1"/>
</dbReference>
<proteinExistence type="predicted"/>
<feature type="region of interest" description="Disordered" evidence="4">
    <location>
        <begin position="1"/>
        <end position="44"/>
    </location>
</feature>
<dbReference type="InterPro" id="IPR019887">
    <property type="entry name" value="Tscrpt_reg_AsnC/Lrp_C"/>
</dbReference>
<dbReference type="InterPro" id="IPR011008">
    <property type="entry name" value="Dimeric_a/b-barrel"/>
</dbReference>
<feature type="domain" description="HTH asnC-type" evidence="5">
    <location>
        <begin position="44"/>
        <end position="117"/>
    </location>
</feature>
<reference evidence="6 7" key="1">
    <citation type="submission" date="2020-08" db="EMBL/GenBank/DDBJ databases">
        <title>The genome sequence of Novosphingobium flavum 4Y4.</title>
        <authorList>
            <person name="Liu Y."/>
        </authorList>
    </citation>
    <scope>NUCLEOTIDE SEQUENCE [LARGE SCALE GENOMIC DNA]</scope>
    <source>
        <strain evidence="6 7">4Y4</strain>
    </source>
</reference>
<dbReference type="InterPro" id="IPR036388">
    <property type="entry name" value="WH-like_DNA-bd_sf"/>
</dbReference>
<dbReference type="InterPro" id="IPR000485">
    <property type="entry name" value="AsnC-type_HTH_dom"/>
</dbReference>
<keyword evidence="7" id="KW-1185">Reference proteome</keyword>
<dbReference type="Gene3D" id="3.30.70.920">
    <property type="match status" value="1"/>
</dbReference>
<dbReference type="SUPFAM" id="SSF46785">
    <property type="entry name" value="Winged helix' DNA-binding domain"/>
    <property type="match status" value="1"/>
</dbReference>
<keyword evidence="2" id="KW-0238">DNA-binding</keyword>
<dbReference type="PANTHER" id="PTHR30154:SF34">
    <property type="entry name" value="TRANSCRIPTIONAL REGULATOR AZLB"/>
    <property type="match status" value="1"/>
</dbReference>
<dbReference type="AlphaFoldDB" id="A0A7X1KAK6"/>
<keyword evidence="3" id="KW-0804">Transcription</keyword>
<organism evidence="6 7">
    <name type="scientific">Novosphingobium aerophilum</name>
    <dbReference type="NCBI Taxonomy" id="2839843"/>
    <lineage>
        <taxon>Bacteria</taxon>
        <taxon>Pseudomonadati</taxon>
        <taxon>Pseudomonadota</taxon>
        <taxon>Alphaproteobacteria</taxon>
        <taxon>Sphingomonadales</taxon>
        <taxon>Sphingomonadaceae</taxon>
        <taxon>Novosphingobium</taxon>
    </lineage>
</organism>
<dbReference type="GO" id="GO:0005829">
    <property type="term" value="C:cytosol"/>
    <property type="evidence" value="ECO:0007669"/>
    <property type="project" value="TreeGrafter"/>
</dbReference>
<comment type="caution">
    <text evidence="6">The sequence shown here is derived from an EMBL/GenBank/DDBJ whole genome shotgun (WGS) entry which is preliminary data.</text>
</comment>
<dbReference type="InterPro" id="IPR019885">
    <property type="entry name" value="Tscrpt_reg_HTH_AsnC-type_CS"/>
</dbReference>
<dbReference type="Pfam" id="PF01037">
    <property type="entry name" value="AsnC_trans_reg"/>
    <property type="match status" value="1"/>
</dbReference>
<evidence type="ECO:0000259" key="5">
    <source>
        <dbReference type="PROSITE" id="PS50956"/>
    </source>
</evidence>
<evidence type="ECO:0000313" key="7">
    <source>
        <dbReference type="Proteomes" id="UP000520156"/>
    </source>
</evidence>
<dbReference type="Gene3D" id="1.10.10.10">
    <property type="entry name" value="Winged helix-like DNA-binding domain superfamily/Winged helix DNA-binding domain"/>
    <property type="match status" value="1"/>
</dbReference>